<proteinExistence type="predicted"/>
<dbReference type="AlphaFoldDB" id="A0AAV4HQN8"/>
<evidence type="ECO:0000313" key="3">
    <source>
        <dbReference type="Proteomes" id="UP000762676"/>
    </source>
</evidence>
<sequence length="111" mass="12996">MGYKPGRTWGGVPSFDTDSRHLEKKKKGKKRKKLFKLFGLCFDAKLERNAIPPPRSVWQAWTEGRTRTKRKDQWTDGSAENDGIKTDGRLETRKENWHSTERVEYNGWVSL</sequence>
<evidence type="ECO:0000313" key="2">
    <source>
        <dbReference type="EMBL" id="GFR99511.1"/>
    </source>
</evidence>
<feature type="compositionally biased region" description="Basic and acidic residues" evidence="1">
    <location>
        <begin position="82"/>
        <end position="96"/>
    </location>
</feature>
<feature type="region of interest" description="Disordered" evidence="1">
    <location>
        <begin position="1"/>
        <end position="24"/>
    </location>
</feature>
<evidence type="ECO:0008006" key="4">
    <source>
        <dbReference type="Google" id="ProtNLM"/>
    </source>
</evidence>
<keyword evidence="3" id="KW-1185">Reference proteome</keyword>
<gene>
    <name evidence="2" type="ORF">ElyMa_006375600</name>
</gene>
<accession>A0AAV4HQN8</accession>
<name>A0AAV4HQN8_9GAST</name>
<dbReference type="Proteomes" id="UP000762676">
    <property type="component" value="Unassembled WGS sequence"/>
</dbReference>
<dbReference type="EMBL" id="BMAT01012806">
    <property type="protein sequence ID" value="GFR99511.1"/>
    <property type="molecule type" value="Genomic_DNA"/>
</dbReference>
<comment type="caution">
    <text evidence="2">The sequence shown here is derived from an EMBL/GenBank/DDBJ whole genome shotgun (WGS) entry which is preliminary data.</text>
</comment>
<organism evidence="2 3">
    <name type="scientific">Elysia marginata</name>
    <dbReference type="NCBI Taxonomy" id="1093978"/>
    <lineage>
        <taxon>Eukaryota</taxon>
        <taxon>Metazoa</taxon>
        <taxon>Spiralia</taxon>
        <taxon>Lophotrochozoa</taxon>
        <taxon>Mollusca</taxon>
        <taxon>Gastropoda</taxon>
        <taxon>Heterobranchia</taxon>
        <taxon>Euthyneura</taxon>
        <taxon>Panpulmonata</taxon>
        <taxon>Sacoglossa</taxon>
        <taxon>Placobranchoidea</taxon>
        <taxon>Plakobranchidae</taxon>
        <taxon>Elysia</taxon>
    </lineage>
</organism>
<evidence type="ECO:0000256" key="1">
    <source>
        <dbReference type="SAM" id="MobiDB-lite"/>
    </source>
</evidence>
<feature type="region of interest" description="Disordered" evidence="1">
    <location>
        <begin position="62"/>
        <end position="96"/>
    </location>
</feature>
<protein>
    <recommendedName>
        <fullName evidence="4">G-patch domain-containing protein</fullName>
    </recommendedName>
</protein>
<reference evidence="2 3" key="1">
    <citation type="journal article" date="2021" name="Elife">
        <title>Chloroplast acquisition without the gene transfer in kleptoplastic sea slugs, Plakobranchus ocellatus.</title>
        <authorList>
            <person name="Maeda T."/>
            <person name="Takahashi S."/>
            <person name="Yoshida T."/>
            <person name="Shimamura S."/>
            <person name="Takaki Y."/>
            <person name="Nagai Y."/>
            <person name="Toyoda A."/>
            <person name="Suzuki Y."/>
            <person name="Arimoto A."/>
            <person name="Ishii H."/>
            <person name="Satoh N."/>
            <person name="Nishiyama T."/>
            <person name="Hasebe M."/>
            <person name="Maruyama T."/>
            <person name="Minagawa J."/>
            <person name="Obokata J."/>
            <person name="Shigenobu S."/>
        </authorList>
    </citation>
    <scope>NUCLEOTIDE SEQUENCE [LARGE SCALE GENOMIC DNA]</scope>
</reference>